<dbReference type="EMBL" id="QUQO01000001">
    <property type="protein sequence ID" value="RFB05118.1"/>
    <property type="molecule type" value="Genomic_DNA"/>
</dbReference>
<comment type="similarity">
    <text evidence="2 7">Belongs to the glucose-6-phosphate dehydrogenase family.</text>
</comment>
<dbReference type="NCBIfam" id="TIGR00871">
    <property type="entry name" value="zwf"/>
    <property type="match status" value="1"/>
</dbReference>
<dbReference type="AlphaFoldDB" id="A0A371RI63"/>
<gene>
    <name evidence="7 11" type="primary">zwf</name>
    <name evidence="11" type="ORF">DX908_07545</name>
</gene>
<dbReference type="UniPathway" id="UPA00115">
    <property type="reaction ID" value="UER00408"/>
</dbReference>
<dbReference type="InterPro" id="IPR019796">
    <property type="entry name" value="G6P_DH_AS"/>
</dbReference>
<feature type="binding site" evidence="7">
    <location>
        <position position="143"/>
    </location>
    <ligand>
        <name>NADP(+)</name>
        <dbReference type="ChEBI" id="CHEBI:58349"/>
    </ligand>
</feature>
<dbReference type="SUPFAM" id="SSF55347">
    <property type="entry name" value="Glyceraldehyde-3-phosphate dehydrogenase-like, C-terminal domain"/>
    <property type="match status" value="1"/>
</dbReference>
<dbReference type="InterPro" id="IPR022674">
    <property type="entry name" value="G6P_DH_NAD-bd"/>
</dbReference>
<comment type="function">
    <text evidence="7">Catalyzes the oxidation of glucose 6-phosphate to 6-phosphogluconolactone.</text>
</comment>
<evidence type="ECO:0000256" key="7">
    <source>
        <dbReference type="HAMAP-Rule" id="MF_00966"/>
    </source>
</evidence>
<dbReference type="GO" id="GO:0050661">
    <property type="term" value="F:NADP binding"/>
    <property type="evidence" value="ECO:0007669"/>
    <property type="project" value="UniProtKB-UniRule"/>
</dbReference>
<dbReference type="InParanoid" id="A0A371RI63"/>
<dbReference type="OrthoDB" id="9802739at2"/>
<dbReference type="PANTHER" id="PTHR23429:SF0">
    <property type="entry name" value="GLUCOSE-6-PHOSPHATE 1-DEHYDROGENASE"/>
    <property type="match status" value="1"/>
</dbReference>
<dbReference type="GO" id="GO:0005829">
    <property type="term" value="C:cytosol"/>
    <property type="evidence" value="ECO:0007669"/>
    <property type="project" value="TreeGrafter"/>
</dbReference>
<dbReference type="InterPro" id="IPR036291">
    <property type="entry name" value="NAD(P)-bd_dom_sf"/>
</dbReference>
<evidence type="ECO:0000256" key="1">
    <source>
        <dbReference type="ARBA" id="ARBA00004937"/>
    </source>
</evidence>
<evidence type="ECO:0000256" key="6">
    <source>
        <dbReference type="ARBA" id="ARBA00023277"/>
    </source>
</evidence>
<evidence type="ECO:0000313" key="12">
    <source>
        <dbReference type="Proteomes" id="UP000264589"/>
    </source>
</evidence>
<organism evidence="11 12">
    <name type="scientific">Parvularcula marina</name>
    <dbReference type="NCBI Taxonomy" id="2292771"/>
    <lineage>
        <taxon>Bacteria</taxon>
        <taxon>Pseudomonadati</taxon>
        <taxon>Pseudomonadota</taxon>
        <taxon>Alphaproteobacteria</taxon>
        <taxon>Parvularculales</taxon>
        <taxon>Parvularculaceae</taxon>
        <taxon>Parvularcula</taxon>
    </lineage>
</organism>
<evidence type="ECO:0000256" key="4">
    <source>
        <dbReference type="ARBA" id="ARBA00022857"/>
    </source>
</evidence>
<protein>
    <recommendedName>
        <fullName evidence="7">Glucose-6-phosphate 1-dehydrogenase</fullName>
        <shortName evidence="7">G6PD</shortName>
        <ecNumber evidence="7">1.1.1.49</ecNumber>
    </recommendedName>
</protein>
<dbReference type="InterPro" id="IPR022675">
    <property type="entry name" value="G6P_DH_C"/>
</dbReference>
<feature type="region of interest" description="Disordered" evidence="8">
    <location>
        <begin position="459"/>
        <end position="485"/>
    </location>
</feature>
<feature type="compositionally biased region" description="Basic and acidic residues" evidence="8">
    <location>
        <begin position="474"/>
        <end position="485"/>
    </location>
</feature>
<dbReference type="HAMAP" id="MF_00966">
    <property type="entry name" value="G6PD"/>
    <property type="match status" value="1"/>
</dbReference>
<reference evidence="11 12" key="1">
    <citation type="submission" date="2018-08" db="EMBL/GenBank/DDBJ databases">
        <title>Parvularcula sp. SM1705, isolated from surface water of the South Sea China.</title>
        <authorList>
            <person name="Sun L."/>
        </authorList>
    </citation>
    <scope>NUCLEOTIDE SEQUENCE [LARGE SCALE GENOMIC DNA]</scope>
    <source>
        <strain evidence="11 12">SM1705</strain>
    </source>
</reference>
<dbReference type="GO" id="GO:0006006">
    <property type="term" value="P:glucose metabolic process"/>
    <property type="evidence" value="ECO:0007669"/>
    <property type="project" value="UniProtKB-KW"/>
</dbReference>
<dbReference type="Pfam" id="PF02781">
    <property type="entry name" value="G6PD_C"/>
    <property type="match status" value="1"/>
</dbReference>
<dbReference type="GO" id="GO:0009051">
    <property type="term" value="P:pentose-phosphate shunt, oxidative branch"/>
    <property type="evidence" value="ECO:0007669"/>
    <property type="project" value="TreeGrafter"/>
</dbReference>
<keyword evidence="6 7" id="KW-0119">Carbohydrate metabolism</keyword>
<feature type="binding site" evidence="7">
    <location>
        <position position="211"/>
    </location>
    <ligand>
        <name>substrate</name>
    </ligand>
</feature>
<evidence type="ECO:0000256" key="2">
    <source>
        <dbReference type="ARBA" id="ARBA00009975"/>
    </source>
</evidence>
<dbReference type="PRINTS" id="PR00079">
    <property type="entry name" value="G6PDHDRGNASE"/>
</dbReference>
<evidence type="ECO:0000259" key="9">
    <source>
        <dbReference type="Pfam" id="PF00479"/>
    </source>
</evidence>
<comment type="pathway">
    <text evidence="1 7">Carbohydrate degradation; pentose phosphate pathway; D-ribulose 5-phosphate from D-glucose 6-phosphate (oxidative stage): step 1/3.</text>
</comment>
<feature type="active site" description="Proton acceptor" evidence="7">
    <location>
        <position position="235"/>
    </location>
</feature>
<dbReference type="InterPro" id="IPR001282">
    <property type="entry name" value="G6P_DH"/>
</dbReference>
<dbReference type="FunCoup" id="A0A371RI63">
    <property type="interactions" value="424"/>
</dbReference>
<dbReference type="SUPFAM" id="SSF51735">
    <property type="entry name" value="NAD(P)-binding Rossmann-fold domains"/>
    <property type="match status" value="1"/>
</dbReference>
<evidence type="ECO:0000256" key="3">
    <source>
        <dbReference type="ARBA" id="ARBA00022526"/>
    </source>
</evidence>
<comment type="caution">
    <text evidence="7">Lacks conserved residue(s) required for the propagation of feature annotation.</text>
</comment>
<dbReference type="EC" id="1.1.1.49" evidence="7"/>
<dbReference type="PANTHER" id="PTHR23429">
    <property type="entry name" value="GLUCOSE-6-PHOSPHATE 1-DEHYDROGENASE G6PD"/>
    <property type="match status" value="1"/>
</dbReference>
<feature type="binding site" evidence="7">
    <location>
        <position position="335"/>
    </location>
    <ligand>
        <name>substrate</name>
    </ligand>
</feature>
<dbReference type="Gene3D" id="3.30.360.10">
    <property type="entry name" value="Dihydrodipicolinate Reductase, domain 2"/>
    <property type="match status" value="1"/>
</dbReference>
<evidence type="ECO:0000313" key="11">
    <source>
        <dbReference type="EMBL" id="RFB05118.1"/>
    </source>
</evidence>
<sequence>MPSSAPTFVLFGATGDLARRMLFPSLYFLHLEGLLTDGQRIIGASRSERTSEDFRAQMEDWVRERTGEHFDAEKFASFAERVTYLSVNANELSDFERLKEEIGGSDQEAVFYLSTSPAIFAATTQNLKAVGLSHSPNRIVVEKPIGHDFSSNVAINDALADAFDENRTFRIDHYLGKETVQNLIALRFGNTIFEPLWSATSIDSVEITIAEAVGVEGRGDYYDDYGAIRDMVQNHLLQLLCLVAMEPPASLDAEAVRNEKVKVLKTLAPITAENVESKTVRGQYSEGFDEKGGKAPDYLTDADRKSSNTESFVAITAELRNWRWKGVPFYIQTGKRMGERKTRIVISFRPVPHSIFSGAVSANELIITLQPQEEIRLQIMSKRPGLTSGAMSLQELGLNLSLSDHLPEDQQRRRIAYEQLILDALNNNPALFVQRDEQEAAWRWIDGIVAAWDQQNMKPKSYKAGTSGPSAKHTLTERNEHSWYD</sequence>
<keyword evidence="12" id="KW-1185">Reference proteome</keyword>
<comment type="catalytic activity">
    <reaction evidence="7">
        <text>D-glucose 6-phosphate + NADP(+) = 6-phospho-D-glucono-1,5-lactone + NADPH + H(+)</text>
        <dbReference type="Rhea" id="RHEA:15841"/>
        <dbReference type="ChEBI" id="CHEBI:15378"/>
        <dbReference type="ChEBI" id="CHEBI:57783"/>
        <dbReference type="ChEBI" id="CHEBI:57955"/>
        <dbReference type="ChEBI" id="CHEBI:58349"/>
        <dbReference type="ChEBI" id="CHEBI:61548"/>
        <dbReference type="EC" id="1.1.1.49"/>
    </reaction>
</comment>
<dbReference type="GO" id="GO:0004345">
    <property type="term" value="F:glucose-6-phosphate dehydrogenase activity"/>
    <property type="evidence" value="ECO:0007669"/>
    <property type="project" value="UniProtKB-UniRule"/>
</dbReference>
<feature type="binding site" evidence="7">
    <location>
        <begin position="12"/>
        <end position="19"/>
    </location>
    <ligand>
        <name>NADP(+)</name>
        <dbReference type="ChEBI" id="CHEBI:58349"/>
    </ligand>
</feature>
<keyword evidence="5 7" id="KW-0560">Oxidoreductase</keyword>
<keyword evidence="4 7" id="KW-0521">NADP</keyword>
<dbReference type="Gene3D" id="3.40.50.720">
    <property type="entry name" value="NAD(P)-binding Rossmann-like Domain"/>
    <property type="match status" value="1"/>
</dbReference>
<evidence type="ECO:0000259" key="10">
    <source>
        <dbReference type="Pfam" id="PF02781"/>
    </source>
</evidence>
<evidence type="ECO:0000256" key="5">
    <source>
        <dbReference type="ARBA" id="ARBA00023002"/>
    </source>
</evidence>
<dbReference type="RefSeq" id="WP_116391749.1">
    <property type="nucleotide sequence ID" value="NZ_QUQO01000001.1"/>
</dbReference>
<feature type="binding site" evidence="7">
    <location>
        <position position="173"/>
    </location>
    <ligand>
        <name>substrate</name>
    </ligand>
</feature>
<proteinExistence type="inferred from homology"/>
<dbReference type="PROSITE" id="PS00069">
    <property type="entry name" value="G6P_DEHYDROGENASE"/>
    <property type="match status" value="1"/>
</dbReference>
<dbReference type="Proteomes" id="UP000264589">
    <property type="component" value="Unassembled WGS sequence"/>
</dbReference>
<feature type="domain" description="Glucose-6-phosphate dehydrogenase C-terminal" evidence="10">
    <location>
        <begin position="185"/>
        <end position="483"/>
    </location>
</feature>
<keyword evidence="3 7" id="KW-0313">Glucose metabolism</keyword>
<feature type="domain" description="Glucose-6-phosphate dehydrogenase NAD-binding" evidence="9">
    <location>
        <begin position="9"/>
        <end position="182"/>
    </location>
</feature>
<name>A0A371RI63_9PROT</name>
<accession>A0A371RI63</accession>
<feature type="binding site" evidence="7">
    <location>
        <position position="230"/>
    </location>
    <ligand>
        <name>substrate</name>
    </ligand>
</feature>
<dbReference type="Pfam" id="PF00479">
    <property type="entry name" value="G6PD_N"/>
    <property type="match status" value="1"/>
</dbReference>
<comment type="caution">
    <text evidence="11">The sequence shown here is derived from an EMBL/GenBank/DDBJ whole genome shotgun (WGS) entry which is preliminary data.</text>
</comment>
<feature type="binding site" evidence="7">
    <location>
        <position position="177"/>
    </location>
    <ligand>
        <name>substrate</name>
    </ligand>
</feature>
<feature type="binding site" evidence="7">
    <location>
        <position position="46"/>
    </location>
    <ligand>
        <name>NADP(+)</name>
        <dbReference type="ChEBI" id="CHEBI:58349"/>
    </ligand>
</feature>
<dbReference type="PIRSF" id="PIRSF000110">
    <property type="entry name" value="G6PD"/>
    <property type="match status" value="1"/>
</dbReference>
<evidence type="ECO:0000256" key="8">
    <source>
        <dbReference type="SAM" id="MobiDB-lite"/>
    </source>
</evidence>